<dbReference type="SUPFAM" id="SSF56176">
    <property type="entry name" value="FAD-binding/transporter-associated domain-like"/>
    <property type="match status" value="1"/>
</dbReference>
<dbReference type="EMBL" id="PIQH01000011">
    <property type="protein sequence ID" value="RUO78205.1"/>
    <property type="molecule type" value="Genomic_DNA"/>
</dbReference>
<dbReference type="OrthoDB" id="9804753at2"/>
<dbReference type="NCBIfam" id="NF000755">
    <property type="entry name" value="PRK00046.1"/>
    <property type="match status" value="1"/>
</dbReference>
<proteinExistence type="inferred from homology"/>
<dbReference type="GO" id="GO:0071555">
    <property type="term" value="P:cell wall organization"/>
    <property type="evidence" value="ECO:0007669"/>
    <property type="project" value="UniProtKB-KW"/>
</dbReference>
<keyword evidence="17 20" id="KW-0961">Cell wall biogenesis/degradation</keyword>
<evidence type="ECO:0000256" key="12">
    <source>
        <dbReference type="ARBA" id="ARBA00022857"/>
    </source>
</evidence>
<evidence type="ECO:0000256" key="20">
    <source>
        <dbReference type="HAMAP-Rule" id="MF_00037"/>
    </source>
</evidence>
<keyword evidence="10 20" id="KW-0285">Flavoprotein</keyword>
<dbReference type="AlphaFoldDB" id="A0A432ZJK3"/>
<dbReference type="InterPro" id="IPR016167">
    <property type="entry name" value="FAD-bd_PCMH_sub1"/>
</dbReference>
<dbReference type="GO" id="GO:0009252">
    <property type="term" value="P:peptidoglycan biosynthetic process"/>
    <property type="evidence" value="ECO:0007669"/>
    <property type="project" value="UniProtKB-UniRule"/>
</dbReference>
<evidence type="ECO:0000256" key="1">
    <source>
        <dbReference type="ARBA" id="ARBA00001974"/>
    </source>
</evidence>
<evidence type="ECO:0000256" key="10">
    <source>
        <dbReference type="ARBA" id="ARBA00022630"/>
    </source>
</evidence>
<evidence type="ECO:0000256" key="14">
    <source>
        <dbReference type="ARBA" id="ARBA00022984"/>
    </source>
</evidence>
<keyword evidence="13 20" id="KW-0133">Cell shape</keyword>
<keyword evidence="15 20" id="KW-0560">Oxidoreductase</keyword>
<dbReference type="Pfam" id="PF02873">
    <property type="entry name" value="MurB_C"/>
    <property type="match status" value="1"/>
</dbReference>
<dbReference type="UniPathway" id="UPA00219"/>
<organism evidence="22 23">
    <name type="scientific">Idiomarina tyrosinivorans</name>
    <dbReference type="NCBI Taxonomy" id="1445662"/>
    <lineage>
        <taxon>Bacteria</taxon>
        <taxon>Pseudomonadati</taxon>
        <taxon>Pseudomonadota</taxon>
        <taxon>Gammaproteobacteria</taxon>
        <taxon>Alteromonadales</taxon>
        <taxon>Idiomarinaceae</taxon>
        <taxon>Idiomarina</taxon>
    </lineage>
</organism>
<dbReference type="GO" id="GO:0008360">
    <property type="term" value="P:regulation of cell shape"/>
    <property type="evidence" value="ECO:0007669"/>
    <property type="project" value="UniProtKB-KW"/>
</dbReference>
<keyword evidence="11 20" id="KW-0274">FAD</keyword>
<feature type="active site" evidence="20">
    <location>
        <position position="317"/>
    </location>
</feature>
<evidence type="ECO:0000256" key="19">
    <source>
        <dbReference type="ARBA" id="ARBA00048914"/>
    </source>
</evidence>
<comment type="catalytic activity">
    <reaction evidence="19 20">
        <text>UDP-N-acetyl-alpha-D-muramate + NADP(+) = UDP-N-acetyl-3-O-(1-carboxyvinyl)-alpha-D-glucosamine + NADPH + H(+)</text>
        <dbReference type="Rhea" id="RHEA:12248"/>
        <dbReference type="ChEBI" id="CHEBI:15378"/>
        <dbReference type="ChEBI" id="CHEBI:57783"/>
        <dbReference type="ChEBI" id="CHEBI:58349"/>
        <dbReference type="ChEBI" id="CHEBI:68483"/>
        <dbReference type="ChEBI" id="CHEBI:70757"/>
        <dbReference type="EC" id="1.3.1.98"/>
    </reaction>
</comment>
<comment type="caution">
    <text evidence="22">The sequence shown here is derived from an EMBL/GenBank/DDBJ whole genome shotgun (WGS) entry which is preliminary data.</text>
</comment>
<dbReference type="Proteomes" id="UP000287996">
    <property type="component" value="Unassembled WGS sequence"/>
</dbReference>
<reference evidence="22 23" key="1">
    <citation type="journal article" date="2011" name="Front. Microbiol.">
        <title>Genomic signatures of strain selection and enhancement in Bacillus atrophaeus var. globigii, a historical biowarfare simulant.</title>
        <authorList>
            <person name="Gibbons H.S."/>
            <person name="Broomall S.M."/>
            <person name="McNew L.A."/>
            <person name="Daligault H."/>
            <person name="Chapman C."/>
            <person name="Bruce D."/>
            <person name="Karavis M."/>
            <person name="Krepps M."/>
            <person name="McGregor P.A."/>
            <person name="Hong C."/>
            <person name="Park K.H."/>
            <person name="Akmal A."/>
            <person name="Feldman A."/>
            <person name="Lin J.S."/>
            <person name="Chang W.E."/>
            <person name="Higgs B.W."/>
            <person name="Demirev P."/>
            <person name="Lindquist J."/>
            <person name="Liem A."/>
            <person name="Fochler E."/>
            <person name="Read T.D."/>
            <person name="Tapia R."/>
            <person name="Johnson S."/>
            <person name="Bishop-Lilly K.A."/>
            <person name="Detter C."/>
            <person name="Han C."/>
            <person name="Sozhamannan S."/>
            <person name="Rosenzweig C.N."/>
            <person name="Skowronski E.W."/>
        </authorList>
    </citation>
    <scope>NUCLEOTIDE SEQUENCE [LARGE SCALE GENOMIC DNA]</scope>
    <source>
        <strain evidence="22 23">CC-PW-9</strain>
    </source>
</reference>
<keyword evidence="23" id="KW-1185">Reference proteome</keyword>
<feature type="active site" description="Proton donor" evidence="20">
    <location>
        <position position="221"/>
    </location>
</feature>
<accession>A0A432ZJK3</accession>
<gene>
    <name evidence="20" type="primary">murB</name>
    <name evidence="22" type="ORF">CWI84_10985</name>
</gene>
<dbReference type="Gene3D" id="3.30.465.10">
    <property type="match status" value="1"/>
</dbReference>
<dbReference type="NCBIfam" id="TIGR00179">
    <property type="entry name" value="murB"/>
    <property type="match status" value="1"/>
</dbReference>
<dbReference type="InterPro" id="IPR036635">
    <property type="entry name" value="MurB_C_sf"/>
</dbReference>
<keyword evidence="16 20" id="KW-0131">Cell cycle</keyword>
<dbReference type="Gene3D" id="3.90.78.10">
    <property type="entry name" value="UDP-N-acetylenolpyruvoylglucosamine reductase, C-terminal domain"/>
    <property type="match status" value="1"/>
</dbReference>
<evidence type="ECO:0000313" key="22">
    <source>
        <dbReference type="EMBL" id="RUO78205.1"/>
    </source>
</evidence>
<dbReference type="GO" id="GO:0008762">
    <property type="term" value="F:UDP-N-acetylmuramate dehydrogenase activity"/>
    <property type="evidence" value="ECO:0007669"/>
    <property type="project" value="UniProtKB-UniRule"/>
</dbReference>
<evidence type="ECO:0000256" key="6">
    <source>
        <dbReference type="ARBA" id="ARBA00012518"/>
    </source>
</evidence>
<dbReference type="SUPFAM" id="SSF56194">
    <property type="entry name" value="Uridine diphospho-N-Acetylenolpyruvylglucosamine reductase, MurB, C-terminal domain"/>
    <property type="match status" value="1"/>
</dbReference>
<evidence type="ECO:0000256" key="9">
    <source>
        <dbReference type="ARBA" id="ARBA00022618"/>
    </source>
</evidence>
<dbReference type="GO" id="GO:0005829">
    <property type="term" value="C:cytosol"/>
    <property type="evidence" value="ECO:0007669"/>
    <property type="project" value="TreeGrafter"/>
</dbReference>
<dbReference type="InterPro" id="IPR016169">
    <property type="entry name" value="FAD-bd_PCMH_sub2"/>
</dbReference>
<dbReference type="GO" id="GO:0051301">
    <property type="term" value="P:cell division"/>
    <property type="evidence" value="ECO:0007669"/>
    <property type="project" value="UniProtKB-KW"/>
</dbReference>
<dbReference type="HAMAP" id="MF_00037">
    <property type="entry name" value="MurB"/>
    <property type="match status" value="1"/>
</dbReference>
<dbReference type="InterPro" id="IPR016166">
    <property type="entry name" value="FAD-bd_PCMH"/>
</dbReference>
<protein>
    <recommendedName>
        <fullName evidence="7 20">UDP-N-acetylenolpyruvoylglucosamine reductase</fullName>
        <ecNumber evidence="6 20">1.3.1.98</ecNumber>
    </recommendedName>
    <alternativeName>
        <fullName evidence="18 20">UDP-N-acetylmuramate dehydrogenase</fullName>
    </alternativeName>
</protein>
<evidence type="ECO:0000256" key="7">
    <source>
        <dbReference type="ARBA" id="ARBA00015188"/>
    </source>
</evidence>
<dbReference type="PANTHER" id="PTHR21071">
    <property type="entry name" value="UDP-N-ACETYLENOLPYRUVOYLGLUCOSAMINE REDUCTASE"/>
    <property type="match status" value="1"/>
</dbReference>
<dbReference type="Gene3D" id="3.30.43.10">
    <property type="entry name" value="Uridine Diphospho-n-acetylenolpyruvylglucosamine Reductase, domain 2"/>
    <property type="match status" value="1"/>
</dbReference>
<comment type="pathway">
    <text evidence="4 20">Cell wall biogenesis; peptidoglycan biosynthesis.</text>
</comment>
<dbReference type="InterPro" id="IPR003170">
    <property type="entry name" value="MurB"/>
</dbReference>
<dbReference type="InterPro" id="IPR011601">
    <property type="entry name" value="MurB_C"/>
</dbReference>
<evidence type="ECO:0000256" key="16">
    <source>
        <dbReference type="ARBA" id="ARBA00023306"/>
    </source>
</evidence>
<comment type="subcellular location">
    <subcellularLocation>
        <location evidence="3 20">Cytoplasm</location>
    </subcellularLocation>
</comment>
<evidence type="ECO:0000256" key="15">
    <source>
        <dbReference type="ARBA" id="ARBA00023002"/>
    </source>
</evidence>
<evidence type="ECO:0000256" key="3">
    <source>
        <dbReference type="ARBA" id="ARBA00004496"/>
    </source>
</evidence>
<dbReference type="PROSITE" id="PS51387">
    <property type="entry name" value="FAD_PCMH"/>
    <property type="match status" value="1"/>
</dbReference>
<keyword evidence="12 20" id="KW-0521">NADP</keyword>
<dbReference type="Pfam" id="PF01565">
    <property type="entry name" value="FAD_binding_4"/>
    <property type="match status" value="1"/>
</dbReference>
<evidence type="ECO:0000256" key="8">
    <source>
        <dbReference type="ARBA" id="ARBA00022490"/>
    </source>
</evidence>
<evidence type="ECO:0000256" key="5">
    <source>
        <dbReference type="ARBA" id="ARBA00010485"/>
    </source>
</evidence>
<comment type="cofactor">
    <cofactor evidence="1 20">
        <name>FAD</name>
        <dbReference type="ChEBI" id="CHEBI:57692"/>
    </cofactor>
</comment>
<evidence type="ECO:0000259" key="21">
    <source>
        <dbReference type="PROSITE" id="PS51387"/>
    </source>
</evidence>
<keyword evidence="14 20" id="KW-0573">Peptidoglycan synthesis</keyword>
<evidence type="ECO:0000256" key="4">
    <source>
        <dbReference type="ARBA" id="ARBA00004752"/>
    </source>
</evidence>
<name>A0A432ZJK3_9GAMM</name>
<evidence type="ECO:0000256" key="2">
    <source>
        <dbReference type="ARBA" id="ARBA00003921"/>
    </source>
</evidence>
<evidence type="ECO:0000256" key="11">
    <source>
        <dbReference type="ARBA" id="ARBA00022827"/>
    </source>
</evidence>
<evidence type="ECO:0000256" key="17">
    <source>
        <dbReference type="ARBA" id="ARBA00023316"/>
    </source>
</evidence>
<dbReference type="PANTHER" id="PTHR21071:SF4">
    <property type="entry name" value="UDP-N-ACETYLENOLPYRUVOYLGLUCOSAMINE REDUCTASE"/>
    <property type="match status" value="1"/>
</dbReference>
<evidence type="ECO:0000313" key="23">
    <source>
        <dbReference type="Proteomes" id="UP000287996"/>
    </source>
</evidence>
<sequence>MVDLSSLHTFRLPAKARCVAQLNALADFEQIDTTSPYWILGRGSNSIFVSDYQGTVYLVRNRGVQIEEQSEAYKITVAAGEDWHELVLRTVTEGMPGLENLALIPGTVGAAPVQNIGAYGVELSRFIGKVLAWDTQQHCWQTFDSDACCFGYRDSVFKQQVGRWVIAQVELYLTKAWHPTLSYADLKGLAADSDAATIMDEVIRVRRTKLPDPERQPNAGSFFKNPVVSTAQLHKLQQQYPDIVYYPVTTTQVKLAAGWMIDQLGLKGYECNGAQVNPRQALVLMNSGGATSASLKALATKVMASVESAFKVNLEPEVRLVGEQGLVEL</sequence>
<feature type="active site" evidence="20">
    <location>
        <position position="153"/>
    </location>
</feature>
<dbReference type="GO" id="GO:0071949">
    <property type="term" value="F:FAD binding"/>
    <property type="evidence" value="ECO:0007669"/>
    <property type="project" value="InterPro"/>
</dbReference>
<feature type="domain" description="FAD-binding PCMH-type" evidence="21">
    <location>
        <begin position="5"/>
        <end position="176"/>
    </location>
</feature>
<keyword evidence="9 20" id="KW-0132">Cell division</keyword>
<evidence type="ECO:0000256" key="13">
    <source>
        <dbReference type="ARBA" id="ARBA00022960"/>
    </source>
</evidence>
<dbReference type="InterPro" id="IPR036318">
    <property type="entry name" value="FAD-bd_PCMH-like_sf"/>
</dbReference>
<comment type="similarity">
    <text evidence="5 20">Belongs to the MurB family.</text>
</comment>
<keyword evidence="8 20" id="KW-0963">Cytoplasm</keyword>
<dbReference type="EC" id="1.3.1.98" evidence="6 20"/>
<evidence type="ECO:0000256" key="18">
    <source>
        <dbReference type="ARBA" id="ARBA00031026"/>
    </source>
</evidence>
<dbReference type="InterPro" id="IPR006094">
    <property type="entry name" value="Oxid_FAD_bind_N"/>
</dbReference>
<comment type="function">
    <text evidence="2 20">Cell wall formation.</text>
</comment>